<evidence type="ECO:0000313" key="6">
    <source>
        <dbReference type="EMBL" id="MBB6124660.1"/>
    </source>
</evidence>
<keyword evidence="3 6" id="KW-0238">DNA-binding</keyword>
<keyword evidence="2" id="KW-0805">Transcription regulation</keyword>
<accession>A0A841J1X6</accession>
<dbReference type="Gene3D" id="1.10.10.10">
    <property type="entry name" value="Winged helix-like DNA-binding domain superfamily/Winged helix DNA-binding domain"/>
    <property type="match status" value="1"/>
</dbReference>
<dbReference type="PANTHER" id="PTHR30537">
    <property type="entry name" value="HTH-TYPE TRANSCRIPTIONAL REGULATOR"/>
    <property type="match status" value="1"/>
</dbReference>
<dbReference type="Proteomes" id="UP000552700">
    <property type="component" value="Unassembled WGS sequence"/>
</dbReference>
<evidence type="ECO:0000313" key="7">
    <source>
        <dbReference type="Proteomes" id="UP000552700"/>
    </source>
</evidence>
<keyword evidence="7" id="KW-1185">Reference proteome</keyword>
<keyword evidence="4" id="KW-0804">Transcription</keyword>
<dbReference type="GO" id="GO:0003700">
    <property type="term" value="F:DNA-binding transcription factor activity"/>
    <property type="evidence" value="ECO:0007669"/>
    <property type="project" value="InterPro"/>
</dbReference>
<comment type="caution">
    <text evidence="6">The sequence shown here is derived from an EMBL/GenBank/DDBJ whole genome shotgun (WGS) entry which is preliminary data.</text>
</comment>
<feature type="domain" description="HTH lysR-type" evidence="5">
    <location>
        <begin position="7"/>
        <end position="58"/>
    </location>
</feature>
<evidence type="ECO:0000259" key="5">
    <source>
        <dbReference type="PROSITE" id="PS50931"/>
    </source>
</evidence>
<dbReference type="GO" id="GO:0003677">
    <property type="term" value="F:DNA binding"/>
    <property type="evidence" value="ECO:0007669"/>
    <property type="project" value="UniProtKB-KW"/>
</dbReference>
<dbReference type="Pfam" id="PF00126">
    <property type="entry name" value="HTH_1"/>
    <property type="match status" value="1"/>
</dbReference>
<sequence>MMDPNYELFAEIVAQGSLSAAGRSVGLSPAMVSKRLVQLEQRLGTRLIHRTTRKIALSPQGKRLYGDITQILNALRDAEQKVRGKRGVPAGLLRVTAPTSFGRMHLAPHLVEFLRRFPSIELRLDLSDEITDLMSDPFDLAIRISAEPGPGLVHHRLAGSPRVICAAPAYLAEHGRPDGIAELVWHRLLAADGQLPWRLRGPDGVRMVEGTSVVATNSSEVVRELTLAGGGIALRSLWDVGAELGSGLLERLLPDHEGSSDVGIYAVHPPIIGAPGAVTAFIDYVTELYSVAPPWAG</sequence>
<protein>
    <submittedName>
        <fullName evidence="6">DNA-binding transcriptional LysR family regulator</fullName>
    </submittedName>
</protein>
<gene>
    <name evidence="6" type="ORF">FHS92_002405</name>
</gene>
<dbReference type="InterPro" id="IPR036388">
    <property type="entry name" value="WH-like_DNA-bd_sf"/>
</dbReference>
<dbReference type="InterPro" id="IPR000847">
    <property type="entry name" value="LysR_HTH_N"/>
</dbReference>
<dbReference type="Pfam" id="PF03466">
    <property type="entry name" value="LysR_substrate"/>
    <property type="match status" value="1"/>
</dbReference>
<dbReference type="CDD" id="cd08422">
    <property type="entry name" value="PBP2_CrgA_like"/>
    <property type="match status" value="1"/>
</dbReference>
<evidence type="ECO:0000256" key="3">
    <source>
        <dbReference type="ARBA" id="ARBA00023125"/>
    </source>
</evidence>
<comment type="similarity">
    <text evidence="1">Belongs to the LysR transcriptional regulatory family.</text>
</comment>
<dbReference type="Gene3D" id="3.40.190.290">
    <property type="match status" value="1"/>
</dbReference>
<dbReference type="InterPro" id="IPR036390">
    <property type="entry name" value="WH_DNA-bd_sf"/>
</dbReference>
<dbReference type="PROSITE" id="PS50931">
    <property type="entry name" value="HTH_LYSR"/>
    <property type="match status" value="1"/>
</dbReference>
<dbReference type="SUPFAM" id="SSF53850">
    <property type="entry name" value="Periplasmic binding protein-like II"/>
    <property type="match status" value="1"/>
</dbReference>
<evidence type="ECO:0000256" key="4">
    <source>
        <dbReference type="ARBA" id="ARBA00023163"/>
    </source>
</evidence>
<organism evidence="6 7">
    <name type="scientific">Sphingobium subterraneum</name>
    <dbReference type="NCBI Taxonomy" id="627688"/>
    <lineage>
        <taxon>Bacteria</taxon>
        <taxon>Pseudomonadati</taxon>
        <taxon>Pseudomonadota</taxon>
        <taxon>Alphaproteobacteria</taxon>
        <taxon>Sphingomonadales</taxon>
        <taxon>Sphingomonadaceae</taxon>
        <taxon>Sphingobium</taxon>
    </lineage>
</organism>
<dbReference type="InterPro" id="IPR005119">
    <property type="entry name" value="LysR_subst-bd"/>
</dbReference>
<dbReference type="SUPFAM" id="SSF46785">
    <property type="entry name" value="Winged helix' DNA-binding domain"/>
    <property type="match status" value="1"/>
</dbReference>
<dbReference type="RefSeq" id="WP_184080909.1">
    <property type="nucleotide sequence ID" value="NZ_JACIJP010000003.1"/>
</dbReference>
<dbReference type="EMBL" id="JACIJP010000003">
    <property type="protein sequence ID" value="MBB6124660.1"/>
    <property type="molecule type" value="Genomic_DNA"/>
</dbReference>
<evidence type="ECO:0000256" key="1">
    <source>
        <dbReference type="ARBA" id="ARBA00009437"/>
    </source>
</evidence>
<dbReference type="AlphaFoldDB" id="A0A841J1X6"/>
<reference evidence="6 7" key="1">
    <citation type="submission" date="2020-08" db="EMBL/GenBank/DDBJ databases">
        <title>Genomic Encyclopedia of Type Strains, Phase IV (KMG-IV): sequencing the most valuable type-strain genomes for metagenomic binning, comparative biology and taxonomic classification.</title>
        <authorList>
            <person name="Goeker M."/>
        </authorList>
    </citation>
    <scope>NUCLEOTIDE SEQUENCE [LARGE SCALE GENOMIC DNA]</scope>
    <source>
        <strain evidence="6 7">DSM 102255</strain>
    </source>
</reference>
<dbReference type="InterPro" id="IPR058163">
    <property type="entry name" value="LysR-type_TF_proteobact-type"/>
</dbReference>
<name>A0A841J1X6_9SPHN</name>
<evidence type="ECO:0000256" key="2">
    <source>
        <dbReference type="ARBA" id="ARBA00023015"/>
    </source>
</evidence>
<proteinExistence type="inferred from homology"/>
<dbReference type="PANTHER" id="PTHR30537:SF5">
    <property type="entry name" value="HTH-TYPE TRANSCRIPTIONAL ACTIVATOR TTDR-RELATED"/>
    <property type="match status" value="1"/>
</dbReference>